<evidence type="ECO:0000313" key="2">
    <source>
        <dbReference type="Proteomes" id="UP000799750"/>
    </source>
</evidence>
<dbReference type="AlphaFoldDB" id="A0A6A6RC47"/>
<dbReference type="EMBL" id="MU004181">
    <property type="protein sequence ID" value="KAF2502131.1"/>
    <property type="molecule type" value="Genomic_DNA"/>
</dbReference>
<proteinExistence type="predicted"/>
<keyword evidence="2" id="KW-1185">Reference proteome</keyword>
<protein>
    <submittedName>
        <fullName evidence="1">Uncharacterized protein</fullName>
    </submittedName>
</protein>
<name>A0A6A6RC47_9PEZI</name>
<gene>
    <name evidence="1" type="ORF">BU16DRAFT_554205</name>
</gene>
<evidence type="ECO:0000313" key="1">
    <source>
        <dbReference type="EMBL" id="KAF2502131.1"/>
    </source>
</evidence>
<accession>A0A6A6RC47</accession>
<organism evidence="1 2">
    <name type="scientific">Lophium mytilinum</name>
    <dbReference type="NCBI Taxonomy" id="390894"/>
    <lineage>
        <taxon>Eukaryota</taxon>
        <taxon>Fungi</taxon>
        <taxon>Dikarya</taxon>
        <taxon>Ascomycota</taxon>
        <taxon>Pezizomycotina</taxon>
        <taxon>Dothideomycetes</taxon>
        <taxon>Pleosporomycetidae</taxon>
        <taxon>Mytilinidiales</taxon>
        <taxon>Mytilinidiaceae</taxon>
        <taxon>Lophium</taxon>
    </lineage>
</organism>
<reference evidence="1" key="1">
    <citation type="journal article" date="2020" name="Stud. Mycol.">
        <title>101 Dothideomycetes genomes: a test case for predicting lifestyles and emergence of pathogens.</title>
        <authorList>
            <person name="Haridas S."/>
            <person name="Albert R."/>
            <person name="Binder M."/>
            <person name="Bloem J."/>
            <person name="Labutti K."/>
            <person name="Salamov A."/>
            <person name="Andreopoulos B."/>
            <person name="Baker S."/>
            <person name="Barry K."/>
            <person name="Bills G."/>
            <person name="Bluhm B."/>
            <person name="Cannon C."/>
            <person name="Castanera R."/>
            <person name="Culley D."/>
            <person name="Daum C."/>
            <person name="Ezra D."/>
            <person name="Gonzalez J."/>
            <person name="Henrissat B."/>
            <person name="Kuo A."/>
            <person name="Liang C."/>
            <person name="Lipzen A."/>
            <person name="Lutzoni F."/>
            <person name="Magnuson J."/>
            <person name="Mondo S."/>
            <person name="Nolan M."/>
            <person name="Ohm R."/>
            <person name="Pangilinan J."/>
            <person name="Park H.-J."/>
            <person name="Ramirez L."/>
            <person name="Alfaro M."/>
            <person name="Sun H."/>
            <person name="Tritt A."/>
            <person name="Yoshinaga Y."/>
            <person name="Zwiers L.-H."/>
            <person name="Turgeon B."/>
            <person name="Goodwin S."/>
            <person name="Spatafora J."/>
            <person name="Crous P."/>
            <person name="Grigoriev I."/>
        </authorList>
    </citation>
    <scope>NUCLEOTIDE SEQUENCE</scope>
    <source>
        <strain evidence="1">CBS 269.34</strain>
    </source>
</reference>
<sequence length="126" mass="13542">MDPVADPLIYLLFLPDTGISLACPLPISRVISANPAAANTPLKGTRGAYDFGPILGNALIHEWWRASSLGAALRLPALTYCSLAHVVEHRHWKLLSSKTFGTSLIVIDITGETLRFAGEIGFGDND</sequence>
<dbReference type="Proteomes" id="UP000799750">
    <property type="component" value="Unassembled WGS sequence"/>
</dbReference>